<evidence type="ECO:0000256" key="5">
    <source>
        <dbReference type="ARBA" id="ARBA00019824"/>
    </source>
</evidence>
<evidence type="ECO:0000256" key="12">
    <source>
        <dbReference type="SAM" id="MobiDB-lite"/>
    </source>
</evidence>
<evidence type="ECO:0000256" key="10">
    <source>
        <dbReference type="ARBA" id="ARBA00022840"/>
    </source>
</evidence>
<feature type="compositionally biased region" description="Polar residues" evidence="12">
    <location>
        <begin position="172"/>
        <end position="182"/>
    </location>
</feature>
<evidence type="ECO:0000256" key="7">
    <source>
        <dbReference type="ARBA" id="ARBA00022679"/>
    </source>
</evidence>
<evidence type="ECO:0000259" key="13">
    <source>
        <dbReference type="Pfam" id="PF16575"/>
    </source>
</evidence>
<keyword evidence="11" id="KW-0539">Nucleus</keyword>
<feature type="compositionally biased region" description="Acidic residues" evidence="12">
    <location>
        <begin position="120"/>
        <end position="143"/>
    </location>
</feature>
<dbReference type="GeneID" id="30210244"/>
<evidence type="ECO:0000256" key="9">
    <source>
        <dbReference type="ARBA" id="ARBA00022777"/>
    </source>
</evidence>
<dbReference type="InterPro" id="IPR032319">
    <property type="entry name" value="CLP1_P"/>
</dbReference>
<dbReference type="PANTHER" id="PTHR12755">
    <property type="entry name" value="CLEAVAGE/POLYADENYLATION FACTOR IA SUBUNIT CLP1P"/>
    <property type="match status" value="1"/>
</dbReference>
<reference evidence="14" key="1">
    <citation type="submission" date="2013-07" db="EMBL/GenBank/DDBJ databases">
        <title>The Genome Sequence of Cryptococcus bestiolae CBS10118.</title>
        <authorList>
            <consortium name="The Broad Institute Genome Sequencing Platform"/>
            <person name="Cuomo C."/>
            <person name="Litvintseva A."/>
            <person name="Chen Y."/>
            <person name="Heitman J."/>
            <person name="Sun S."/>
            <person name="Springer D."/>
            <person name="Dromer F."/>
            <person name="Young S.K."/>
            <person name="Zeng Q."/>
            <person name="Gargeya S."/>
            <person name="Fitzgerald M."/>
            <person name="Abouelleil A."/>
            <person name="Alvarado L."/>
            <person name="Berlin A.M."/>
            <person name="Chapman S.B."/>
            <person name="Dewar J."/>
            <person name="Goldberg J."/>
            <person name="Griggs A."/>
            <person name="Gujja S."/>
            <person name="Hansen M."/>
            <person name="Howarth C."/>
            <person name="Imamovic A."/>
            <person name="Larimer J."/>
            <person name="McCowan C."/>
            <person name="Murphy C."/>
            <person name="Pearson M."/>
            <person name="Priest M."/>
            <person name="Roberts A."/>
            <person name="Saif S."/>
            <person name="Shea T."/>
            <person name="Sykes S."/>
            <person name="Wortman J."/>
            <person name="Nusbaum C."/>
            <person name="Birren B."/>
        </authorList>
    </citation>
    <scope>NUCLEOTIDE SEQUENCE [LARGE SCALE GENOMIC DNA]</scope>
    <source>
        <strain evidence="14">CBS 10118</strain>
    </source>
</reference>
<protein>
    <recommendedName>
        <fullName evidence="5">Polynucleotide 5'-hydroxyl-kinase GRC3</fullName>
    </recommendedName>
    <alternativeName>
        <fullName evidence="4">Polynucleotide 5'-hydroxyl-kinase grc3</fullName>
    </alternativeName>
</protein>
<comment type="function">
    <text evidence="1">Polynucleotide 5'-kinase involved in rRNA processing.</text>
</comment>
<evidence type="ECO:0000256" key="6">
    <source>
        <dbReference type="ARBA" id="ARBA00022552"/>
    </source>
</evidence>
<evidence type="ECO:0000256" key="8">
    <source>
        <dbReference type="ARBA" id="ARBA00022741"/>
    </source>
</evidence>
<evidence type="ECO:0000313" key="16">
    <source>
        <dbReference type="Proteomes" id="UP000092730"/>
    </source>
</evidence>
<dbReference type="EMBL" id="KI894022">
    <property type="protein sequence ID" value="OCF24385.1"/>
    <property type="molecule type" value="Genomic_DNA"/>
</dbReference>
<dbReference type="GO" id="GO:0005730">
    <property type="term" value="C:nucleolus"/>
    <property type="evidence" value="ECO:0007669"/>
    <property type="project" value="UniProtKB-SubCell"/>
</dbReference>
<dbReference type="GO" id="GO:0051731">
    <property type="term" value="F:polynucleotide 5'-hydroxyl-kinase activity"/>
    <property type="evidence" value="ECO:0007669"/>
    <property type="project" value="InterPro"/>
</dbReference>
<reference evidence="15" key="2">
    <citation type="submission" date="2013-07" db="EMBL/GenBank/DDBJ databases">
        <authorList>
            <consortium name="The Broad Institute Genome Sequencing Platform"/>
            <person name="Cuomo C."/>
            <person name="Litvintseva A."/>
            <person name="Chen Y."/>
            <person name="Heitman J."/>
            <person name="Sun S."/>
            <person name="Springer D."/>
            <person name="Dromer F."/>
            <person name="Young S.K."/>
            <person name="Zeng Q."/>
            <person name="Gargeya S."/>
            <person name="Fitzgerald M."/>
            <person name="Abouelleil A."/>
            <person name="Alvarado L."/>
            <person name="Berlin A.M."/>
            <person name="Chapman S.B."/>
            <person name="Dewar J."/>
            <person name="Goldberg J."/>
            <person name="Griggs A."/>
            <person name="Gujja S."/>
            <person name="Hansen M."/>
            <person name="Howarth C."/>
            <person name="Imamovic A."/>
            <person name="Larimer J."/>
            <person name="McCowan C."/>
            <person name="Murphy C."/>
            <person name="Pearson M."/>
            <person name="Priest M."/>
            <person name="Roberts A."/>
            <person name="Saif S."/>
            <person name="Shea T."/>
            <person name="Sykes S."/>
            <person name="Wortman J."/>
            <person name="Nusbaum C."/>
            <person name="Birren B."/>
        </authorList>
    </citation>
    <scope>NUCLEOTIDE SEQUENCE</scope>
    <source>
        <strain evidence="15">CBS 10118</strain>
    </source>
</reference>
<dbReference type="FunFam" id="3.40.50.300:FF:002899">
    <property type="entry name" value="Unplaced genomic scaffold supercont1.83, whole genome shotgun sequence"/>
    <property type="match status" value="1"/>
</dbReference>
<evidence type="ECO:0000256" key="2">
    <source>
        <dbReference type="ARBA" id="ARBA00004604"/>
    </source>
</evidence>
<keyword evidence="16" id="KW-1185">Reference proteome</keyword>
<evidence type="ECO:0000256" key="11">
    <source>
        <dbReference type="ARBA" id="ARBA00023242"/>
    </source>
</evidence>
<keyword evidence="9" id="KW-0418">Kinase</keyword>
<dbReference type="STRING" id="1296100.A0A1B9G043"/>
<gene>
    <name evidence="14" type="ORF">I302_05845</name>
    <name evidence="15" type="ORF">I302_106889</name>
</gene>
<keyword evidence="10" id="KW-0067">ATP-binding</keyword>
<comment type="similarity">
    <text evidence="3">Belongs to the Clp1 family. NOL9/GRC3 subfamily.</text>
</comment>
<evidence type="ECO:0000256" key="4">
    <source>
        <dbReference type="ARBA" id="ARBA00018706"/>
    </source>
</evidence>
<organism evidence="14">
    <name type="scientific">Kwoniella bestiolae CBS 10118</name>
    <dbReference type="NCBI Taxonomy" id="1296100"/>
    <lineage>
        <taxon>Eukaryota</taxon>
        <taxon>Fungi</taxon>
        <taxon>Dikarya</taxon>
        <taxon>Basidiomycota</taxon>
        <taxon>Agaricomycotina</taxon>
        <taxon>Tremellomycetes</taxon>
        <taxon>Tremellales</taxon>
        <taxon>Cryptococcaceae</taxon>
        <taxon>Kwoniella</taxon>
    </lineage>
</organism>
<dbReference type="PANTHER" id="PTHR12755:SF3">
    <property type="entry name" value="POLYNUCLEOTIDE 5'-HYDROXYL-KINASE NOL9"/>
    <property type="match status" value="1"/>
</dbReference>
<reference evidence="15" key="4">
    <citation type="submission" date="2024-02" db="EMBL/GenBank/DDBJ databases">
        <title>Comparative genomics of Cryptococcus and Kwoniella reveals pathogenesis evolution and contrasting modes of karyotype evolution via chromosome fusion or intercentromeric recombination.</title>
        <authorList>
            <person name="Coelho M.A."/>
            <person name="David-Palma M."/>
            <person name="Shea T."/>
            <person name="Bowers K."/>
            <person name="McGinley-Smith S."/>
            <person name="Mohammad A.W."/>
            <person name="Gnirke A."/>
            <person name="Yurkov A.M."/>
            <person name="Nowrousian M."/>
            <person name="Sun S."/>
            <person name="Cuomo C.A."/>
            <person name="Heitman J."/>
        </authorList>
    </citation>
    <scope>NUCLEOTIDE SEQUENCE</scope>
    <source>
        <strain evidence="15">CBS 10118</strain>
    </source>
</reference>
<evidence type="ECO:0000256" key="3">
    <source>
        <dbReference type="ARBA" id="ARBA00011003"/>
    </source>
</evidence>
<feature type="compositionally biased region" description="Low complexity" evidence="12">
    <location>
        <begin position="1"/>
        <end position="26"/>
    </location>
</feature>
<dbReference type="Pfam" id="PF16575">
    <property type="entry name" value="CLP1_P"/>
    <property type="match status" value="1"/>
</dbReference>
<dbReference type="InterPro" id="IPR027417">
    <property type="entry name" value="P-loop_NTPase"/>
</dbReference>
<keyword evidence="8" id="KW-0547">Nucleotide-binding</keyword>
<keyword evidence="7" id="KW-0808">Transferase</keyword>
<dbReference type="GO" id="GO:0000448">
    <property type="term" value="P:cleavage in ITS2 between 5.8S rRNA and LSU-rRNA of tricistronic rRNA transcript (SSU-rRNA, 5.8S rRNA, LSU-rRNA)"/>
    <property type="evidence" value="ECO:0007669"/>
    <property type="project" value="TreeGrafter"/>
</dbReference>
<dbReference type="GO" id="GO:0005524">
    <property type="term" value="F:ATP binding"/>
    <property type="evidence" value="ECO:0007669"/>
    <property type="project" value="UniProtKB-KW"/>
</dbReference>
<feature type="domain" description="Clp1 P-loop" evidence="13">
    <location>
        <begin position="374"/>
        <end position="522"/>
    </location>
</feature>
<dbReference type="AlphaFoldDB" id="A0A1B9G043"/>
<dbReference type="InterPro" id="IPR045116">
    <property type="entry name" value="Clp1/Grc3"/>
</dbReference>
<dbReference type="VEuPathDB" id="FungiDB:I302_05845"/>
<dbReference type="Proteomes" id="UP000092730">
    <property type="component" value="Chromosome 5"/>
</dbReference>
<comment type="subcellular location">
    <subcellularLocation>
        <location evidence="2">Nucleus</location>
        <location evidence="2">Nucleolus</location>
    </subcellularLocation>
</comment>
<evidence type="ECO:0000313" key="15">
    <source>
        <dbReference type="EMBL" id="WVW84854.1"/>
    </source>
</evidence>
<sequence>MSALAARRAAALLASQHASSPSSSAPTPKKPRTPLPSPSPEIDESDSEGESSTSPSPPPPPPSSKKRKLRKSSPPPDIAPRYGSTPQHPEPTSGISQSARSTRQRRFSPSAPAEIPDSVSGDESDSSVGDSDADLAEEGMNDVDEGRAQWSLPVTSVESTPGPSRVRARPSMQDSTSNTSNFIPIEGVNIHKISEDELKSAGLKDDYSGDGMIINLSREETLIIAGTYTLTPLSGSISISSCTLSPNGSSHPIFAPTSHPIPIISSSSTATQKNVPWLKKLKLSKEFKQGQNLFLVRENQCGIDGLRYGAIPGFAHIWLEEVGSWGLKGVHPVTGSFSTPIYPHVTPPTWSKAVNSLPSAEEAIEQPFVGLVKGPKRSGKSTFARAVLNNLLKRYGRAAWLECDLGQGEFSAGGVVGLWVLDKQVLGPSFTHPLIPYRAHYLGTYTPLTCPDEYLAALKHLLEIYKFDIQHSFSSSSPTSSKINNQVPLVINTQGWVKGLGEDLLRSIEGMSEPTHIYSFTSPYRDDENPYVNGNGWTTSPPYQTSFLPDPYADGQSNTVKHTTLDSAPITPLQARFSAADFRVLSILSYFYSSLPSTPFSDNMGSRIRWGFTKPLTYLTPWEIEYGPEGDKAINKIYMIGEGSEGIVPEDLGLALNGAVVALIDFLNPHPSFEEDDEEGVYVQGRQPPSLDDINFLGLGLIRYIEPFSSTGGKIHILTPLPPEVLGRCKGLIKNGAIEIPTPGLLDWLNPPRSDGEIPFFDKSGVEVVGGERRRWRKNIMRKGM</sequence>
<accession>A0A1B9G043</accession>
<evidence type="ECO:0000313" key="14">
    <source>
        <dbReference type="EMBL" id="OCF24385.1"/>
    </source>
</evidence>
<reference evidence="14" key="3">
    <citation type="submission" date="2014-01" db="EMBL/GenBank/DDBJ databases">
        <title>Evolution of pathogenesis and genome organization in the Tremellales.</title>
        <authorList>
            <person name="Cuomo C."/>
            <person name="Litvintseva A."/>
            <person name="Heitman J."/>
            <person name="Chen Y."/>
            <person name="Sun S."/>
            <person name="Springer D."/>
            <person name="Dromer F."/>
            <person name="Young S."/>
            <person name="Zeng Q."/>
            <person name="Chapman S."/>
            <person name="Gujja S."/>
            <person name="Saif S."/>
            <person name="Birren B."/>
        </authorList>
    </citation>
    <scope>NUCLEOTIDE SEQUENCE</scope>
    <source>
        <strain evidence="14">CBS 10118</strain>
    </source>
</reference>
<dbReference type="RefSeq" id="XP_019045455.1">
    <property type="nucleotide sequence ID" value="XM_019192458.1"/>
</dbReference>
<dbReference type="Gene3D" id="3.40.50.300">
    <property type="entry name" value="P-loop containing nucleotide triphosphate hydrolases"/>
    <property type="match status" value="1"/>
</dbReference>
<keyword evidence="6" id="KW-0698">rRNA processing</keyword>
<dbReference type="OrthoDB" id="2405412at2759"/>
<feature type="compositionally biased region" description="Polar residues" evidence="12">
    <location>
        <begin position="152"/>
        <end position="162"/>
    </location>
</feature>
<feature type="region of interest" description="Disordered" evidence="12">
    <location>
        <begin position="1"/>
        <end position="182"/>
    </location>
</feature>
<dbReference type="KEGG" id="kbi:30210244"/>
<name>A0A1B9G043_9TREE</name>
<evidence type="ECO:0000256" key="1">
    <source>
        <dbReference type="ARBA" id="ARBA00003798"/>
    </source>
</evidence>
<dbReference type="EMBL" id="CP144545">
    <property type="protein sequence ID" value="WVW84854.1"/>
    <property type="molecule type" value="Genomic_DNA"/>
</dbReference>
<proteinExistence type="inferred from homology"/>